<evidence type="ECO:0000313" key="2">
    <source>
        <dbReference type="EMBL" id="CAG9317474.1"/>
    </source>
</evidence>
<gene>
    <name evidence="2" type="ORF">BSTOLATCC_MIC18720</name>
</gene>
<dbReference type="InterPro" id="IPR011992">
    <property type="entry name" value="EF-hand-dom_pair"/>
</dbReference>
<dbReference type="Gene3D" id="1.10.238.10">
    <property type="entry name" value="EF-hand"/>
    <property type="match status" value="1"/>
</dbReference>
<keyword evidence="1" id="KW-0175">Coiled coil</keyword>
<organism evidence="2 3">
    <name type="scientific">Blepharisma stoltei</name>
    <dbReference type="NCBI Taxonomy" id="1481888"/>
    <lineage>
        <taxon>Eukaryota</taxon>
        <taxon>Sar</taxon>
        <taxon>Alveolata</taxon>
        <taxon>Ciliophora</taxon>
        <taxon>Postciliodesmatophora</taxon>
        <taxon>Heterotrichea</taxon>
        <taxon>Heterotrichida</taxon>
        <taxon>Blepharismidae</taxon>
        <taxon>Blepharisma</taxon>
    </lineage>
</organism>
<dbReference type="Proteomes" id="UP001162131">
    <property type="component" value="Unassembled WGS sequence"/>
</dbReference>
<sequence length="322" mass="37206">MQTPYLAKQAEELNKLKNELNGLNDLRVDLERTTLQRTQSGNLSRPDSRQTTLTMGSRANTCAGNLATPDPEVDRIVLRIGFQNFKILKEIFLKYSSFSDWSQNCITITQFRILVTELNLLSKHFTIKKANLIFHQVCLKGKVDLFKFINLMVEISELNVQGKSIQSNLEALLSNITIPGHRLDYIDINFSNWKQAFESVEIEEILRKNRKLLQFLFIRYSTQELISPKMIKLANMVQLGIDVKFIPGLVTNLETARIFRLVMSVDTVADRISYLEFEQCITYIGIYGFYKERITNECEALEKMLQLMMVNSKNLKIKKSSK</sequence>
<comment type="caution">
    <text evidence="2">The sequence shown here is derived from an EMBL/GenBank/DDBJ whole genome shotgun (WGS) entry which is preliminary data.</text>
</comment>
<protein>
    <submittedName>
        <fullName evidence="2">Uncharacterized protein</fullName>
    </submittedName>
</protein>
<dbReference type="AlphaFoldDB" id="A0AAU9IWM8"/>
<keyword evidence="3" id="KW-1185">Reference proteome</keyword>
<name>A0AAU9IWM8_9CILI</name>
<reference evidence="2" key="1">
    <citation type="submission" date="2021-09" db="EMBL/GenBank/DDBJ databases">
        <authorList>
            <consortium name="AG Swart"/>
            <person name="Singh M."/>
            <person name="Singh A."/>
            <person name="Seah K."/>
            <person name="Emmerich C."/>
        </authorList>
    </citation>
    <scope>NUCLEOTIDE SEQUENCE</scope>
    <source>
        <strain evidence="2">ATCC30299</strain>
    </source>
</reference>
<accession>A0AAU9IWM8</accession>
<proteinExistence type="predicted"/>
<evidence type="ECO:0000256" key="1">
    <source>
        <dbReference type="SAM" id="Coils"/>
    </source>
</evidence>
<feature type="coiled-coil region" evidence="1">
    <location>
        <begin position="6"/>
        <end position="33"/>
    </location>
</feature>
<evidence type="ECO:0000313" key="3">
    <source>
        <dbReference type="Proteomes" id="UP001162131"/>
    </source>
</evidence>
<dbReference type="SUPFAM" id="SSF47473">
    <property type="entry name" value="EF-hand"/>
    <property type="match status" value="1"/>
</dbReference>
<dbReference type="EMBL" id="CAJZBQ010000018">
    <property type="protein sequence ID" value="CAG9317474.1"/>
    <property type="molecule type" value="Genomic_DNA"/>
</dbReference>